<dbReference type="EMBL" id="AUWY01000080">
    <property type="protein sequence ID" value="EQB32022.1"/>
    <property type="molecule type" value="Genomic_DNA"/>
</dbReference>
<dbReference type="GO" id="GO:0006270">
    <property type="term" value="P:DNA replication initiation"/>
    <property type="evidence" value="ECO:0007669"/>
    <property type="project" value="InterPro"/>
</dbReference>
<reference evidence="2 3" key="1">
    <citation type="journal article" date="2013" name="Genome Announc.">
        <title>Draft Genome Sequence of Sphingobium ummariense Strain RL-3, a Hexachlorocyclohexane-Degrading Bacterium.</title>
        <authorList>
            <person name="Kohli P."/>
            <person name="Dua A."/>
            <person name="Sangwan N."/>
            <person name="Oldach P."/>
            <person name="Khurana J.P."/>
            <person name="Lal R."/>
        </authorList>
    </citation>
    <scope>NUCLEOTIDE SEQUENCE [LARGE SCALE GENOMIC DNA]</scope>
    <source>
        <strain evidence="2 3">RL-3</strain>
    </source>
</reference>
<sequence length="127" mass="14234">MSAVDMAVRSALNLMVAQLAAPVPAFAPGRRVAEIIGEVAFQTGVRRADILGPSRRYEHFRPRAAAVWLAMELRCGSVPMIGRAFGGRDHSSIYNARRRAKELRQSDPAFRCLTDRLLQHFRDLEED</sequence>
<dbReference type="GO" id="GO:0005524">
    <property type="term" value="F:ATP binding"/>
    <property type="evidence" value="ECO:0007669"/>
    <property type="project" value="InterPro"/>
</dbReference>
<dbReference type="InterPro" id="IPR013159">
    <property type="entry name" value="DnaA_C"/>
</dbReference>
<gene>
    <name evidence="2" type="ORF">M529_11800</name>
</gene>
<dbReference type="SMART" id="SM00760">
    <property type="entry name" value="Bac_DnaA_C"/>
    <property type="match status" value="1"/>
</dbReference>
<proteinExistence type="predicted"/>
<name>T0J5A5_9SPHN</name>
<evidence type="ECO:0000259" key="1">
    <source>
        <dbReference type="SMART" id="SM00760"/>
    </source>
</evidence>
<dbReference type="GO" id="GO:0043565">
    <property type="term" value="F:sequence-specific DNA binding"/>
    <property type="evidence" value="ECO:0007669"/>
    <property type="project" value="InterPro"/>
</dbReference>
<dbReference type="CDD" id="cd06571">
    <property type="entry name" value="Bac_DnaA_C"/>
    <property type="match status" value="1"/>
</dbReference>
<dbReference type="STRING" id="1346791.M529_11800"/>
<evidence type="ECO:0000313" key="3">
    <source>
        <dbReference type="Proteomes" id="UP000015523"/>
    </source>
</evidence>
<protein>
    <recommendedName>
        <fullName evidence="1">Chromosomal replication initiator DnaA C-terminal domain-containing protein</fullName>
    </recommendedName>
</protein>
<organism evidence="2 3">
    <name type="scientific">Sphingobium ummariense RL-3</name>
    <dbReference type="NCBI Taxonomy" id="1346791"/>
    <lineage>
        <taxon>Bacteria</taxon>
        <taxon>Pseudomonadati</taxon>
        <taxon>Pseudomonadota</taxon>
        <taxon>Alphaproteobacteria</taxon>
        <taxon>Sphingomonadales</taxon>
        <taxon>Sphingomonadaceae</taxon>
        <taxon>Sphingobium</taxon>
    </lineage>
</organism>
<dbReference type="AlphaFoldDB" id="T0J5A5"/>
<evidence type="ECO:0000313" key="2">
    <source>
        <dbReference type="EMBL" id="EQB32022.1"/>
    </source>
</evidence>
<dbReference type="RefSeq" id="WP_021318159.1">
    <property type="nucleotide sequence ID" value="NZ_AUWY01000080.1"/>
</dbReference>
<comment type="caution">
    <text evidence="2">The sequence shown here is derived from an EMBL/GenBank/DDBJ whole genome shotgun (WGS) entry which is preliminary data.</text>
</comment>
<dbReference type="SUPFAM" id="SSF48295">
    <property type="entry name" value="TrpR-like"/>
    <property type="match status" value="1"/>
</dbReference>
<dbReference type="InterPro" id="IPR010921">
    <property type="entry name" value="Trp_repressor/repl_initiator"/>
</dbReference>
<dbReference type="GO" id="GO:0006275">
    <property type="term" value="P:regulation of DNA replication"/>
    <property type="evidence" value="ECO:0007669"/>
    <property type="project" value="InterPro"/>
</dbReference>
<dbReference type="Pfam" id="PF08299">
    <property type="entry name" value="Bac_DnaA_C"/>
    <property type="match status" value="1"/>
</dbReference>
<accession>T0J5A5</accession>
<keyword evidence="3" id="KW-1185">Reference proteome</keyword>
<dbReference type="eggNOG" id="COG0593">
    <property type="taxonomic scope" value="Bacteria"/>
</dbReference>
<dbReference type="Gene3D" id="1.10.1750.10">
    <property type="match status" value="1"/>
</dbReference>
<feature type="domain" description="Chromosomal replication initiator DnaA C-terminal" evidence="1">
    <location>
        <begin position="31"/>
        <end position="100"/>
    </location>
</feature>
<dbReference type="PATRIC" id="fig|1346791.3.peg.2270"/>
<dbReference type="OrthoDB" id="7776290at2"/>
<dbReference type="Proteomes" id="UP000015523">
    <property type="component" value="Unassembled WGS sequence"/>
</dbReference>